<dbReference type="Proteomes" id="UP000244336">
    <property type="component" value="Chromosome 9"/>
</dbReference>
<gene>
    <name evidence="1" type="ORF">GQ55_9G611400</name>
</gene>
<protein>
    <submittedName>
        <fullName evidence="1">Uncharacterized protein</fullName>
    </submittedName>
</protein>
<dbReference type="EMBL" id="CM009757">
    <property type="protein sequence ID" value="PUZ42810.1"/>
    <property type="molecule type" value="Genomic_DNA"/>
</dbReference>
<sequence>MEFGQALRWCCWRSSRRCCRRRHLSCAQHHGAPCGALLLLWGAVRWWAAMARLPSVRQIRVEACFRPLCIRRFGVALPQHECSSNACSSSHGDFQFGWRDGRVNQSASCQEDQGVLMVVAPFLSNLDDELCSIPVETVPWSSDAVQRKCCARCVEVLLLLAHPGDSTKFAPWMHSGQGASDPVWIHCHSHELI</sequence>
<name>A0A2T7CHK1_9POAL</name>
<keyword evidence="2" id="KW-1185">Reference proteome</keyword>
<evidence type="ECO:0000313" key="2">
    <source>
        <dbReference type="Proteomes" id="UP000244336"/>
    </source>
</evidence>
<proteinExistence type="predicted"/>
<dbReference type="Gramene" id="PUZ42810">
    <property type="protein sequence ID" value="PUZ42810"/>
    <property type="gene ID" value="GQ55_9G611400"/>
</dbReference>
<evidence type="ECO:0000313" key="1">
    <source>
        <dbReference type="EMBL" id="PUZ42810.1"/>
    </source>
</evidence>
<accession>A0A2T7CHK1</accession>
<reference evidence="1 2" key="1">
    <citation type="submission" date="2018-04" db="EMBL/GenBank/DDBJ databases">
        <title>WGS assembly of Panicum hallii var. hallii HAL2.</title>
        <authorList>
            <person name="Lovell J."/>
            <person name="Jenkins J."/>
            <person name="Lowry D."/>
            <person name="Mamidi S."/>
            <person name="Sreedasyam A."/>
            <person name="Weng X."/>
            <person name="Barry K."/>
            <person name="Bonette J."/>
            <person name="Campitelli B."/>
            <person name="Daum C."/>
            <person name="Gordon S."/>
            <person name="Gould B."/>
            <person name="Lipzen A."/>
            <person name="MacQueen A."/>
            <person name="Palacio-Mejia J."/>
            <person name="Plott C."/>
            <person name="Shakirov E."/>
            <person name="Shu S."/>
            <person name="Yoshinaga Y."/>
            <person name="Zane M."/>
            <person name="Rokhsar D."/>
            <person name="Grimwood J."/>
            <person name="Schmutz J."/>
            <person name="Juenger T."/>
        </authorList>
    </citation>
    <scope>NUCLEOTIDE SEQUENCE [LARGE SCALE GENOMIC DNA]</scope>
    <source>
        <strain evidence="2">cv. HAL2</strain>
    </source>
</reference>
<dbReference type="AlphaFoldDB" id="A0A2T7CHK1"/>
<organism evidence="1 2">
    <name type="scientific">Panicum hallii var. hallii</name>
    <dbReference type="NCBI Taxonomy" id="1504633"/>
    <lineage>
        <taxon>Eukaryota</taxon>
        <taxon>Viridiplantae</taxon>
        <taxon>Streptophyta</taxon>
        <taxon>Embryophyta</taxon>
        <taxon>Tracheophyta</taxon>
        <taxon>Spermatophyta</taxon>
        <taxon>Magnoliopsida</taxon>
        <taxon>Liliopsida</taxon>
        <taxon>Poales</taxon>
        <taxon>Poaceae</taxon>
        <taxon>PACMAD clade</taxon>
        <taxon>Panicoideae</taxon>
        <taxon>Panicodae</taxon>
        <taxon>Paniceae</taxon>
        <taxon>Panicinae</taxon>
        <taxon>Panicum</taxon>
        <taxon>Panicum sect. Panicum</taxon>
    </lineage>
</organism>